<evidence type="ECO:0000259" key="2">
    <source>
        <dbReference type="Pfam" id="PF08445"/>
    </source>
</evidence>
<dbReference type="PANTHER" id="PTHR15298">
    <property type="entry name" value="L-COA N-ACYLTRANSFERASE-RELATED"/>
    <property type="match status" value="1"/>
</dbReference>
<organism evidence="3 4">
    <name type="scientific">Owenia fusiformis</name>
    <name type="common">Polychaete worm</name>
    <dbReference type="NCBI Taxonomy" id="6347"/>
    <lineage>
        <taxon>Eukaryota</taxon>
        <taxon>Metazoa</taxon>
        <taxon>Spiralia</taxon>
        <taxon>Lophotrochozoa</taxon>
        <taxon>Annelida</taxon>
        <taxon>Polychaeta</taxon>
        <taxon>Sedentaria</taxon>
        <taxon>Canalipalpata</taxon>
        <taxon>Sabellida</taxon>
        <taxon>Oweniida</taxon>
        <taxon>Oweniidae</taxon>
        <taxon>Owenia</taxon>
    </lineage>
</organism>
<dbReference type="GO" id="GO:0047961">
    <property type="term" value="F:glycine N-acyltransferase activity"/>
    <property type="evidence" value="ECO:0007669"/>
    <property type="project" value="InterPro"/>
</dbReference>
<keyword evidence="1" id="KW-0012">Acyltransferase</keyword>
<gene>
    <name evidence="3" type="ORF">OFUS_LOCUS7763</name>
</gene>
<dbReference type="GO" id="GO:0005739">
    <property type="term" value="C:mitochondrion"/>
    <property type="evidence" value="ECO:0007669"/>
    <property type="project" value="InterPro"/>
</dbReference>
<feature type="domain" description="GCN5-related N-acetyltransferase Rv2170-like" evidence="2">
    <location>
        <begin position="201"/>
        <end position="276"/>
    </location>
</feature>
<evidence type="ECO:0000313" key="3">
    <source>
        <dbReference type="EMBL" id="CAH1781156.1"/>
    </source>
</evidence>
<reference evidence="3" key="1">
    <citation type="submission" date="2022-03" db="EMBL/GenBank/DDBJ databases">
        <authorList>
            <person name="Martin C."/>
        </authorList>
    </citation>
    <scope>NUCLEOTIDE SEQUENCE</scope>
</reference>
<dbReference type="OrthoDB" id="61870at2759"/>
<comment type="similarity">
    <text evidence="1">Belongs to the glycine N-acyltransferase family.</text>
</comment>
<dbReference type="EC" id="2.3.1.-" evidence="1"/>
<evidence type="ECO:0000256" key="1">
    <source>
        <dbReference type="RuleBase" id="RU368002"/>
    </source>
</evidence>
<dbReference type="InterPro" id="IPR013653">
    <property type="entry name" value="GCN5-like_dom"/>
</dbReference>
<dbReference type="SUPFAM" id="SSF55729">
    <property type="entry name" value="Acyl-CoA N-acyltransferases (Nat)"/>
    <property type="match status" value="1"/>
</dbReference>
<accession>A0A8S4NHT0</accession>
<sequence length="290" mass="33827">MEIALETLNQPTDEYLRIQMVCLLRNCLQEAVTDFAFIVDDFPNFNIIISRPKDLTSSSSEAWPLYWCFIFYILREDKNDALFRKMMLNNDVIDWTRNTEKSLFTYGLSETQKSIFDEVAQTYGWVTWGEGLEGKTFSIQEDDINNALIEVPSMKQLTCSTLRLDEAVLVQRRWQHIHADDPNVTTKIEFCIKNFPNICLRNDKDEVIAHMLTACNGEMLMLNVTESHRRQGLGTAVQLLLCRKIYEQNERPFWIVLAKNEQSLQMNAKMGAKLLDNGKIVYGYRYKYID</sequence>
<dbReference type="AlphaFoldDB" id="A0A8S4NHT0"/>
<comment type="caution">
    <text evidence="3">The sequence shown here is derived from an EMBL/GenBank/DDBJ whole genome shotgun (WGS) entry which is preliminary data.</text>
</comment>
<proteinExistence type="inferred from homology"/>
<dbReference type="Proteomes" id="UP000749559">
    <property type="component" value="Unassembled WGS sequence"/>
</dbReference>
<evidence type="ECO:0000313" key="4">
    <source>
        <dbReference type="Proteomes" id="UP000749559"/>
    </source>
</evidence>
<dbReference type="InterPro" id="IPR016181">
    <property type="entry name" value="Acyl_CoA_acyltransferase"/>
</dbReference>
<keyword evidence="1" id="KW-0808">Transferase</keyword>
<dbReference type="PANTHER" id="PTHR15298:SF1">
    <property type="entry name" value="GLYCINE N-ACYLTRANSFERASE-LIKE PROTEIN"/>
    <property type="match status" value="1"/>
</dbReference>
<dbReference type="Pfam" id="PF08445">
    <property type="entry name" value="FR47"/>
    <property type="match status" value="1"/>
</dbReference>
<dbReference type="Gene3D" id="3.40.630.30">
    <property type="match status" value="1"/>
</dbReference>
<name>A0A8S4NHT0_OWEFU</name>
<protein>
    <recommendedName>
        <fullName evidence="1">Glycine N-acyltransferase-like protein</fullName>
        <ecNumber evidence="1">2.3.1.-</ecNumber>
    </recommendedName>
</protein>
<dbReference type="InterPro" id="IPR010313">
    <property type="entry name" value="Glycine_N-acyltransferase"/>
</dbReference>
<keyword evidence="4" id="KW-1185">Reference proteome</keyword>
<dbReference type="EMBL" id="CAIIXF020000004">
    <property type="protein sequence ID" value="CAH1781156.1"/>
    <property type="molecule type" value="Genomic_DNA"/>
</dbReference>